<evidence type="ECO:0000256" key="4">
    <source>
        <dbReference type="ARBA" id="ARBA00022705"/>
    </source>
</evidence>
<organism evidence="17 20">
    <name type="scientific">Eubacterium callanderi</name>
    <dbReference type="NCBI Taxonomy" id="53442"/>
    <lineage>
        <taxon>Bacteria</taxon>
        <taxon>Bacillati</taxon>
        <taxon>Bacillota</taxon>
        <taxon>Clostridia</taxon>
        <taxon>Eubacteriales</taxon>
        <taxon>Eubacteriaceae</taxon>
        <taxon>Eubacterium</taxon>
    </lineage>
</organism>
<evidence type="ECO:0000256" key="12">
    <source>
        <dbReference type="ARBA" id="ARBA00023236"/>
    </source>
</evidence>
<evidence type="ECO:0000259" key="16">
    <source>
        <dbReference type="Pfam" id="PF01726"/>
    </source>
</evidence>
<evidence type="ECO:0000256" key="9">
    <source>
        <dbReference type="ARBA" id="ARBA00023125"/>
    </source>
</evidence>
<dbReference type="FunFam" id="1.10.10.10:FF:000009">
    <property type="entry name" value="LexA repressor"/>
    <property type="match status" value="1"/>
</dbReference>
<dbReference type="PANTHER" id="PTHR33516">
    <property type="entry name" value="LEXA REPRESSOR"/>
    <property type="match status" value="1"/>
</dbReference>
<dbReference type="InterPro" id="IPR039418">
    <property type="entry name" value="LexA-like"/>
</dbReference>
<evidence type="ECO:0000256" key="8">
    <source>
        <dbReference type="ARBA" id="ARBA00023015"/>
    </source>
</evidence>
<dbReference type="InterPro" id="IPR036390">
    <property type="entry name" value="WH_DNA-bd_sf"/>
</dbReference>
<dbReference type="GO" id="GO:0045892">
    <property type="term" value="P:negative regulation of DNA-templated transcription"/>
    <property type="evidence" value="ECO:0007669"/>
    <property type="project" value="UniProtKB-UniRule"/>
</dbReference>
<dbReference type="EMBL" id="FRBP01000006">
    <property type="protein sequence ID" value="SHL60185.1"/>
    <property type="molecule type" value="Genomic_DNA"/>
</dbReference>
<evidence type="ECO:0000256" key="10">
    <source>
        <dbReference type="ARBA" id="ARBA00023163"/>
    </source>
</evidence>
<dbReference type="Proteomes" id="UP000184012">
    <property type="component" value="Unassembled WGS sequence"/>
</dbReference>
<dbReference type="InterPro" id="IPR036286">
    <property type="entry name" value="LexA/Signal_pep-like_sf"/>
</dbReference>
<evidence type="ECO:0000256" key="3">
    <source>
        <dbReference type="ARBA" id="ARBA00022491"/>
    </source>
</evidence>
<evidence type="ECO:0000313" key="20">
    <source>
        <dbReference type="Proteomes" id="UP000586254"/>
    </source>
</evidence>
<evidence type="ECO:0000256" key="13">
    <source>
        <dbReference type="HAMAP-Rule" id="MF_00015"/>
    </source>
</evidence>
<dbReference type="InterPro" id="IPR015927">
    <property type="entry name" value="Peptidase_S24_S26A/B/C"/>
</dbReference>
<evidence type="ECO:0000256" key="1">
    <source>
        <dbReference type="ARBA" id="ARBA00007484"/>
    </source>
</evidence>
<comment type="similarity">
    <text evidence="1 13 14">Belongs to the peptidase S24 family.</text>
</comment>
<evidence type="ECO:0000313" key="17">
    <source>
        <dbReference type="EMBL" id="NZA37312.1"/>
    </source>
</evidence>
<evidence type="ECO:0000313" key="19">
    <source>
        <dbReference type="Proteomes" id="UP000184012"/>
    </source>
</evidence>
<keyword evidence="12 13" id="KW-0742">SOS response</keyword>
<dbReference type="EMBL" id="JACCKS010000004">
    <property type="protein sequence ID" value="NZA37312.1"/>
    <property type="molecule type" value="Genomic_DNA"/>
</dbReference>
<evidence type="ECO:0000256" key="7">
    <source>
        <dbReference type="ARBA" id="ARBA00022813"/>
    </source>
</evidence>
<dbReference type="InterPro" id="IPR006200">
    <property type="entry name" value="LexA"/>
</dbReference>
<dbReference type="SUPFAM" id="SSF46785">
    <property type="entry name" value="Winged helix' DNA-binding domain"/>
    <property type="match status" value="1"/>
</dbReference>
<dbReference type="GO" id="GO:0004252">
    <property type="term" value="F:serine-type endopeptidase activity"/>
    <property type="evidence" value="ECO:0007669"/>
    <property type="project" value="UniProtKB-UniRule"/>
</dbReference>
<keyword evidence="7 13" id="KW-0068">Autocatalytic cleavage</keyword>
<accession>A0A1M7BYV7</accession>
<dbReference type="PRINTS" id="PR00726">
    <property type="entry name" value="LEXASERPTASE"/>
</dbReference>
<sequence>MYEDLTEKQKQILEFIKKQTRECGYPPSVREICEAVGFKSTSSVHSHLKTLEQRSYIRRTSLKTRAIDVINKDDDDGLENFQTDREMVTLPLLGKITAGDPILAAEDIMDQVPLPLSFVGTGEHFLLRVKGTSMINAGILDGDDIIVKKQNTANDGDIVVAFLLENEEATVKTFYRDQDIVILKPQNPNFEPRELKDTEVQILGRVTGLLRKM</sequence>
<evidence type="ECO:0000256" key="5">
    <source>
        <dbReference type="ARBA" id="ARBA00022763"/>
    </source>
</evidence>
<keyword evidence="11 13" id="KW-0234">DNA repair</keyword>
<evidence type="ECO:0000256" key="14">
    <source>
        <dbReference type="RuleBase" id="RU003991"/>
    </source>
</evidence>
<gene>
    <name evidence="13 17" type="primary">lexA</name>
    <name evidence="17" type="ORF">H0N91_03950</name>
    <name evidence="18" type="ORF">SAMN04515649_106167</name>
</gene>
<feature type="active site" description="For autocatalytic cleavage activity" evidence="13">
    <location>
        <position position="172"/>
    </location>
</feature>
<dbReference type="InterPro" id="IPR050077">
    <property type="entry name" value="LexA_repressor"/>
</dbReference>
<keyword evidence="10 13" id="KW-0804">Transcription</keyword>
<evidence type="ECO:0000256" key="6">
    <source>
        <dbReference type="ARBA" id="ARBA00022801"/>
    </source>
</evidence>
<keyword evidence="6 13" id="KW-0378">Hydrolase</keyword>
<dbReference type="PANTHER" id="PTHR33516:SF2">
    <property type="entry name" value="LEXA REPRESSOR-RELATED"/>
    <property type="match status" value="1"/>
</dbReference>
<dbReference type="GO" id="GO:0009432">
    <property type="term" value="P:SOS response"/>
    <property type="evidence" value="ECO:0007669"/>
    <property type="project" value="UniProtKB-UniRule"/>
</dbReference>
<feature type="active site" description="For autocatalytic cleavage activity" evidence="13">
    <location>
        <position position="133"/>
    </location>
</feature>
<dbReference type="InterPro" id="IPR036388">
    <property type="entry name" value="WH-like_DNA-bd_sf"/>
</dbReference>
<dbReference type="Pfam" id="PF01726">
    <property type="entry name" value="LexA_DNA_bind"/>
    <property type="match status" value="1"/>
</dbReference>
<evidence type="ECO:0000256" key="2">
    <source>
        <dbReference type="ARBA" id="ARBA00011738"/>
    </source>
</evidence>
<dbReference type="GO" id="GO:0006281">
    <property type="term" value="P:DNA repair"/>
    <property type="evidence" value="ECO:0007669"/>
    <property type="project" value="UniProtKB-UniRule"/>
</dbReference>
<dbReference type="EC" id="3.4.21.88" evidence="13"/>
<keyword evidence="9 13" id="KW-0238">DNA-binding</keyword>
<dbReference type="Pfam" id="PF00717">
    <property type="entry name" value="Peptidase_S24"/>
    <property type="match status" value="1"/>
</dbReference>
<comment type="subunit">
    <text evidence="2 13">Homodimer.</text>
</comment>
<comment type="function">
    <text evidence="13">Represses a number of genes involved in the response to DNA damage (SOS response), including recA and lexA. In the presence of single-stranded DNA, RecA interacts with LexA causing an autocatalytic cleavage which disrupts the DNA-binding part of LexA, leading to derepression of the SOS regulon and eventually DNA repair.</text>
</comment>
<dbReference type="Gene3D" id="2.10.109.10">
    <property type="entry name" value="Umud Fragment, subunit A"/>
    <property type="match status" value="1"/>
</dbReference>
<keyword evidence="5 13" id="KW-0227">DNA damage</keyword>
<proteinExistence type="inferred from homology"/>
<evidence type="ECO:0000259" key="15">
    <source>
        <dbReference type="Pfam" id="PF00717"/>
    </source>
</evidence>
<comment type="caution">
    <text evidence="17">The sequence shown here is derived from an EMBL/GenBank/DDBJ whole genome shotgun (WGS) entry which is preliminary data.</text>
</comment>
<dbReference type="FunFam" id="2.10.109.10:FF:000001">
    <property type="entry name" value="LexA repressor"/>
    <property type="match status" value="1"/>
</dbReference>
<dbReference type="InterPro" id="IPR006199">
    <property type="entry name" value="LexA_DNA-bd_dom"/>
</dbReference>
<dbReference type="RefSeq" id="WP_070081227.1">
    <property type="nucleotide sequence ID" value="NZ_CABJAI010000005.1"/>
</dbReference>
<dbReference type="SUPFAM" id="SSF51306">
    <property type="entry name" value="LexA/Signal peptidase"/>
    <property type="match status" value="1"/>
</dbReference>
<dbReference type="InterPro" id="IPR006197">
    <property type="entry name" value="Peptidase_S24_LexA"/>
</dbReference>
<evidence type="ECO:0000313" key="18">
    <source>
        <dbReference type="EMBL" id="SHL60185.1"/>
    </source>
</evidence>
<dbReference type="AlphaFoldDB" id="A0A1M7BYV7"/>
<keyword evidence="8 13" id="KW-0805">Transcription regulation</keyword>
<protein>
    <recommendedName>
        <fullName evidence="13">LexA repressor</fullName>
        <ecNumber evidence="13">3.4.21.88</ecNumber>
    </recommendedName>
</protein>
<reference evidence="17 20" key="2">
    <citation type="submission" date="2020-07" db="EMBL/GenBank/DDBJ databases">
        <title>Organ Donor 1.</title>
        <authorList>
            <person name="Marsh A.J."/>
            <person name="Azcarate-Peril M.A."/>
        </authorList>
    </citation>
    <scope>NUCLEOTIDE SEQUENCE [LARGE SCALE GENOMIC DNA]</scope>
    <source>
        <strain evidence="17 20">AMC0717</strain>
    </source>
</reference>
<reference evidence="18 19" key="1">
    <citation type="submission" date="2016-11" db="EMBL/GenBank/DDBJ databases">
        <authorList>
            <person name="Varghese N."/>
            <person name="Submissions S."/>
        </authorList>
    </citation>
    <scope>NUCLEOTIDE SEQUENCE [LARGE SCALE GENOMIC DNA]</scope>
    <source>
        <strain evidence="18 19">FD</strain>
    </source>
</reference>
<keyword evidence="4 13" id="KW-0235">DNA replication</keyword>
<comment type="catalytic activity">
    <reaction evidence="13">
        <text>Hydrolysis of Ala-|-Gly bond in repressor LexA.</text>
        <dbReference type="EC" id="3.4.21.88"/>
    </reaction>
</comment>
<dbReference type="CDD" id="cd06529">
    <property type="entry name" value="S24_LexA-like"/>
    <property type="match status" value="1"/>
</dbReference>
<dbReference type="GO" id="GO:0003677">
    <property type="term" value="F:DNA binding"/>
    <property type="evidence" value="ECO:0007669"/>
    <property type="project" value="UniProtKB-UniRule"/>
</dbReference>
<dbReference type="NCBIfam" id="TIGR00498">
    <property type="entry name" value="lexA"/>
    <property type="match status" value="1"/>
</dbReference>
<feature type="domain" description="LexA repressor DNA-binding" evidence="16">
    <location>
        <begin position="3"/>
        <end position="66"/>
    </location>
</feature>
<name>A0A1M7BYV7_9FIRM</name>
<evidence type="ECO:0000256" key="11">
    <source>
        <dbReference type="ARBA" id="ARBA00023204"/>
    </source>
</evidence>
<dbReference type="Gene3D" id="1.10.10.10">
    <property type="entry name" value="Winged helix-like DNA-binding domain superfamily/Winged helix DNA-binding domain"/>
    <property type="match status" value="1"/>
</dbReference>
<dbReference type="Proteomes" id="UP000586254">
    <property type="component" value="Unassembled WGS sequence"/>
</dbReference>
<dbReference type="HAMAP" id="MF_00015">
    <property type="entry name" value="LexA"/>
    <property type="match status" value="1"/>
</dbReference>
<feature type="DNA-binding region" description="H-T-H motif" evidence="13">
    <location>
        <begin position="29"/>
        <end position="49"/>
    </location>
</feature>
<keyword evidence="3 13" id="KW-0678">Repressor</keyword>
<feature type="domain" description="Peptidase S24/S26A/S26B/S26C" evidence="15">
    <location>
        <begin position="91"/>
        <end position="206"/>
    </location>
</feature>
<dbReference type="GO" id="GO:0006508">
    <property type="term" value="P:proteolysis"/>
    <property type="evidence" value="ECO:0007669"/>
    <property type="project" value="InterPro"/>
</dbReference>
<feature type="site" description="Cleavage; by autolysis" evidence="13">
    <location>
        <begin position="98"/>
        <end position="99"/>
    </location>
</feature>
<dbReference type="GO" id="GO:0006260">
    <property type="term" value="P:DNA replication"/>
    <property type="evidence" value="ECO:0007669"/>
    <property type="project" value="UniProtKB-UniRule"/>
</dbReference>